<dbReference type="AlphaFoldDB" id="A0A558HBU7"/>
<proteinExistence type="predicted"/>
<evidence type="ECO:0000313" key="1">
    <source>
        <dbReference type="EMBL" id="TVU66605.1"/>
    </source>
</evidence>
<evidence type="ECO:0000313" key="2">
    <source>
        <dbReference type="Proteomes" id="UP000316500"/>
    </source>
</evidence>
<dbReference type="Proteomes" id="UP000316500">
    <property type="component" value="Unassembled WGS sequence"/>
</dbReference>
<gene>
    <name evidence="1" type="ORF">FQP90_00205</name>
</gene>
<reference evidence="1 2" key="1">
    <citation type="submission" date="2019-07" db="EMBL/GenBank/DDBJ databases">
        <title>Diversity of Bacteria from Kongsfjorden, Arctic.</title>
        <authorList>
            <person name="Yu Y."/>
        </authorList>
    </citation>
    <scope>NUCLEOTIDE SEQUENCE [LARGE SCALE GENOMIC DNA]</scope>
    <source>
        <strain evidence="1 2">SM1928</strain>
    </source>
</reference>
<protein>
    <submittedName>
        <fullName evidence="1">SdpA family antimicrobial peptide system protein</fullName>
    </submittedName>
</protein>
<dbReference type="EMBL" id="VNFK01000001">
    <property type="protein sequence ID" value="TVU66605.1"/>
    <property type="molecule type" value="Genomic_DNA"/>
</dbReference>
<name>A0A558HBU7_PAENT</name>
<dbReference type="OrthoDB" id="799068at2"/>
<accession>A0A558HBU7</accession>
<sequence>MGCRRGRQLRSGRQRLCCRCRRRGGVRQSGLLALRGHRGFTTGEREQHLPVHSGPVAGLIPAPYMTSVHTVEGVPAAGWTPSKGPQVSPLHVLAPVVGLLVLGTYSILSSIPSTILTLPYFDQVKPNAVSAMPQGWAFFSKSPRDPSVAPYREDANGSFTSLSKLPTTRVENLFGVSREGRAQGVEVALVSGGSGAGNWMDCSSPVLQECAELVHDTPSSVVTNTVTSPTLCGDVVLVQTTPVPWSFRHQTPMREKADKVIKLRVDCNGQ</sequence>
<dbReference type="InterPro" id="IPR023902">
    <property type="entry name" value="Sporulation_SdpA"/>
</dbReference>
<dbReference type="NCBIfam" id="TIGR04034">
    <property type="entry name" value="export_SdpA"/>
    <property type="match status" value="1"/>
</dbReference>
<comment type="caution">
    <text evidence="1">The sequence shown here is derived from an EMBL/GenBank/DDBJ whole genome shotgun (WGS) entry which is preliminary data.</text>
</comment>
<dbReference type="Pfam" id="PF17418">
    <property type="entry name" value="SdpA"/>
    <property type="match status" value="1"/>
</dbReference>
<organism evidence="1 2">
    <name type="scientific">Paenarthrobacter nitroguajacolicus</name>
    <name type="common">Arthrobacter nitroguajacolicus</name>
    <dbReference type="NCBI Taxonomy" id="211146"/>
    <lineage>
        <taxon>Bacteria</taxon>
        <taxon>Bacillati</taxon>
        <taxon>Actinomycetota</taxon>
        <taxon>Actinomycetes</taxon>
        <taxon>Micrococcales</taxon>
        <taxon>Micrococcaceae</taxon>
        <taxon>Paenarthrobacter</taxon>
    </lineage>
</organism>